<organism evidence="1 2">
    <name type="scientific">Macrolepiota fuliginosa MF-IS2</name>
    <dbReference type="NCBI Taxonomy" id="1400762"/>
    <lineage>
        <taxon>Eukaryota</taxon>
        <taxon>Fungi</taxon>
        <taxon>Dikarya</taxon>
        <taxon>Basidiomycota</taxon>
        <taxon>Agaricomycotina</taxon>
        <taxon>Agaricomycetes</taxon>
        <taxon>Agaricomycetidae</taxon>
        <taxon>Agaricales</taxon>
        <taxon>Agaricineae</taxon>
        <taxon>Agaricaceae</taxon>
        <taxon>Macrolepiota</taxon>
    </lineage>
</organism>
<dbReference type="Proteomes" id="UP000807342">
    <property type="component" value="Unassembled WGS sequence"/>
</dbReference>
<evidence type="ECO:0000313" key="2">
    <source>
        <dbReference type="Proteomes" id="UP000807342"/>
    </source>
</evidence>
<keyword evidence="2" id="KW-1185">Reference proteome</keyword>
<reference evidence="1" key="1">
    <citation type="submission" date="2020-11" db="EMBL/GenBank/DDBJ databases">
        <authorList>
            <consortium name="DOE Joint Genome Institute"/>
            <person name="Ahrendt S."/>
            <person name="Riley R."/>
            <person name="Andreopoulos W."/>
            <person name="Labutti K."/>
            <person name="Pangilinan J."/>
            <person name="Ruiz-Duenas F.J."/>
            <person name="Barrasa J.M."/>
            <person name="Sanchez-Garcia M."/>
            <person name="Camarero S."/>
            <person name="Miyauchi S."/>
            <person name="Serrano A."/>
            <person name="Linde D."/>
            <person name="Babiker R."/>
            <person name="Drula E."/>
            <person name="Ayuso-Fernandez I."/>
            <person name="Pacheco R."/>
            <person name="Padilla G."/>
            <person name="Ferreira P."/>
            <person name="Barriuso J."/>
            <person name="Kellner H."/>
            <person name="Castanera R."/>
            <person name="Alfaro M."/>
            <person name="Ramirez L."/>
            <person name="Pisabarro A.G."/>
            <person name="Kuo A."/>
            <person name="Tritt A."/>
            <person name="Lipzen A."/>
            <person name="He G."/>
            <person name="Yan M."/>
            <person name="Ng V."/>
            <person name="Cullen D."/>
            <person name="Martin F."/>
            <person name="Rosso M.-N."/>
            <person name="Henrissat B."/>
            <person name="Hibbett D."/>
            <person name="Martinez A.T."/>
            <person name="Grigoriev I.V."/>
        </authorList>
    </citation>
    <scope>NUCLEOTIDE SEQUENCE</scope>
    <source>
        <strain evidence="1">MF-IS2</strain>
    </source>
</reference>
<proteinExistence type="predicted"/>
<gene>
    <name evidence="1" type="ORF">P691DRAFT_95523</name>
</gene>
<protein>
    <submittedName>
        <fullName evidence="1">Uncharacterized protein</fullName>
    </submittedName>
</protein>
<accession>A0A9P5XAE6</accession>
<evidence type="ECO:0000313" key="1">
    <source>
        <dbReference type="EMBL" id="KAF9447677.1"/>
    </source>
</evidence>
<comment type="caution">
    <text evidence="1">The sequence shown here is derived from an EMBL/GenBank/DDBJ whole genome shotgun (WGS) entry which is preliminary data.</text>
</comment>
<sequence length="73" mass="8435">MDYCRTIESANQHPFFLHVVPSSPTLISFCAAPFRVYNYSEFSARYYIALTTAIHLFTPTLFKKAIYETIMST</sequence>
<name>A0A9P5XAE6_9AGAR</name>
<dbReference type="AlphaFoldDB" id="A0A9P5XAE6"/>
<dbReference type="EMBL" id="MU151189">
    <property type="protein sequence ID" value="KAF9447677.1"/>
    <property type="molecule type" value="Genomic_DNA"/>
</dbReference>